<dbReference type="Gene3D" id="1.10.10.10">
    <property type="entry name" value="Winged helix-like DNA-binding domain superfamily/Winged helix DNA-binding domain"/>
    <property type="match status" value="1"/>
</dbReference>
<dbReference type="GO" id="GO:0006355">
    <property type="term" value="P:regulation of DNA-templated transcription"/>
    <property type="evidence" value="ECO:0007669"/>
    <property type="project" value="InterPro"/>
</dbReference>
<dbReference type="InterPro" id="IPR016032">
    <property type="entry name" value="Sig_transdc_resp-reg_C-effctor"/>
</dbReference>
<sequence length="66" mass="7016">MAGRTNKAIGRDIGLSPWTVETHRTHVMQRLGMQTLSQAMLVATSAGFQAPSPGPNVPQGSDKPET</sequence>
<dbReference type="InterPro" id="IPR036388">
    <property type="entry name" value="WH-like_DNA-bd_sf"/>
</dbReference>
<dbReference type="RefSeq" id="WP_245439828.1">
    <property type="nucleotide sequence ID" value="NZ_BJYU01000095.1"/>
</dbReference>
<dbReference type="Pfam" id="PF00196">
    <property type="entry name" value="GerE"/>
    <property type="match status" value="1"/>
</dbReference>
<dbReference type="PRINTS" id="PR00038">
    <property type="entry name" value="HTHLUXR"/>
</dbReference>
<evidence type="ECO:0000256" key="1">
    <source>
        <dbReference type="SAM" id="MobiDB-lite"/>
    </source>
</evidence>
<dbReference type="SUPFAM" id="SSF46894">
    <property type="entry name" value="C-terminal effector domain of the bipartite response regulators"/>
    <property type="match status" value="1"/>
</dbReference>
<dbReference type="InterPro" id="IPR000792">
    <property type="entry name" value="Tscrpt_reg_LuxR_C"/>
</dbReference>
<comment type="caution">
    <text evidence="3">The sequence shown here is derived from an EMBL/GenBank/DDBJ whole genome shotgun (WGS) entry which is preliminary data.</text>
</comment>
<keyword evidence="4" id="KW-1185">Reference proteome</keyword>
<organism evidence="3 4">
    <name type="scientific">Microvirga aerophila</name>
    <dbReference type="NCBI Taxonomy" id="670291"/>
    <lineage>
        <taxon>Bacteria</taxon>
        <taxon>Pseudomonadati</taxon>
        <taxon>Pseudomonadota</taxon>
        <taxon>Alphaproteobacteria</taxon>
        <taxon>Hyphomicrobiales</taxon>
        <taxon>Methylobacteriaceae</taxon>
        <taxon>Microvirga</taxon>
    </lineage>
</organism>
<dbReference type="EMBL" id="BJYU01000095">
    <property type="protein sequence ID" value="GEO17229.1"/>
    <property type="molecule type" value="Genomic_DNA"/>
</dbReference>
<protein>
    <recommendedName>
        <fullName evidence="2">HTH luxR-type domain-containing protein</fullName>
    </recommendedName>
</protein>
<name>A0A512BZ43_9HYPH</name>
<gene>
    <name evidence="3" type="ORF">MAE02_49250</name>
</gene>
<dbReference type="PROSITE" id="PS50043">
    <property type="entry name" value="HTH_LUXR_2"/>
    <property type="match status" value="1"/>
</dbReference>
<dbReference type="PROSITE" id="PS00622">
    <property type="entry name" value="HTH_LUXR_1"/>
    <property type="match status" value="1"/>
</dbReference>
<accession>A0A512BZ43</accession>
<proteinExistence type="predicted"/>
<reference evidence="3 4" key="1">
    <citation type="submission" date="2019-07" db="EMBL/GenBank/DDBJ databases">
        <title>Whole genome shotgun sequence of Microvirga aerophila NBRC 106136.</title>
        <authorList>
            <person name="Hosoyama A."/>
            <person name="Uohara A."/>
            <person name="Ohji S."/>
            <person name="Ichikawa N."/>
        </authorList>
    </citation>
    <scope>NUCLEOTIDE SEQUENCE [LARGE SCALE GENOMIC DNA]</scope>
    <source>
        <strain evidence="3 4">NBRC 106136</strain>
    </source>
</reference>
<evidence type="ECO:0000313" key="3">
    <source>
        <dbReference type="EMBL" id="GEO17229.1"/>
    </source>
</evidence>
<dbReference type="Proteomes" id="UP000321085">
    <property type="component" value="Unassembled WGS sequence"/>
</dbReference>
<dbReference type="GO" id="GO:0003677">
    <property type="term" value="F:DNA binding"/>
    <property type="evidence" value="ECO:0007669"/>
    <property type="project" value="InterPro"/>
</dbReference>
<evidence type="ECO:0000259" key="2">
    <source>
        <dbReference type="PROSITE" id="PS50043"/>
    </source>
</evidence>
<evidence type="ECO:0000313" key="4">
    <source>
        <dbReference type="Proteomes" id="UP000321085"/>
    </source>
</evidence>
<feature type="region of interest" description="Disordered" evidence="1">
    <location>
        <begin position="45"/>
        <end position="66"/>
    </location>
</feature>
<feature type="domain" description="HTH luxR-type" evidence="2">
    <location>
        <begin position="1"/>
        <end position="47"/>
    </location>
</feature>
<dbReference type="AlphaFoldDB" id="A0A512BZ43"/>
<dbReference type="SMART" id="SM00421">
    <property type="entry name" value="HTH_LUXR"/>
    <property type="match status" value="1"/>
</dbReference>